<dbReference type="InterPro" id="IPR035958">
    <property type="entry name" value="SecB-like_sf"/>
</dbReference>
<dbReference type="Proteomes" id="UP000234653">
    <property type="component" value="Chromosome"/>
</dbReference>
<sequence length="137" mass="15591">MNTINKYLQFDDPTITSFTINVNEEFDLDDNFEELDIKTIVEMPPELEINFNEPVPVYLNIFINPDDEKAPYEIDARITSMFTVSNDISETETLQILQTDAATILLSYLRPMVSMMTAASGFPAMTLPMLDFSDSDD</sequence>
<dbReference type="RefSeq" id="WP_057738970.1">
    <property type="nucleotide sequence ID" value="NZ_AZDQ01000030.1"/>
</dbReference>
<evidence type="ECO:0000256" key="1">
    <source>
        <dbReference type="ARBA" id="ARBA00009990"/>
    </source>
</evidence>
<organism evidence="2 3">
    <name type="scientific">Companilactobacillus alimentarius DSM 20249</name>
    <dbReference type="NCBI Taxonomy" id="1423720"/>
    <lineage>
        <taxon>Bacteria</taxon>
        <taxon>Bacillati</taxon>
        <taxon>Bacillota</taxon>
        <taxon>Bacilli</taxon>
        <taxon>Lactobacillales</taxon>
        <taxon>Lactobacillaceae</taxon>
        <taxon>Companilactobacillus</taxon>
    </lineage>
</organism>
<proteinExistence type="inferred from homology"/>
<dbReference type="KEGG" id="lali:LA20249_09550"/>
<reference evidence="2 3" key="1">
    <citation type="submission" date="2016-12" db="EMBL/GenBank/DDBJ databases">
        <title>The whole genome sequencing and assembly of Lactobacillus alimentarius DSM 20249T strain.</title>
        <authorList>
            <person name="Lee Y.-J."/>
            <person name="Yi H."/>
            <person name="Bahn Y.-S."/>
            <person name="Kim J.F."/>
            <person name="Lee D.-W."/>
        </authorList>
    </citation>
    <scope>NUCLEOTIDE SEQUENCE [LARGE SCALE GENOMIC DNA]</scope>
    <source>
        <strain evidence="2 3">DSM 20249</strain>
    </source>
</reference>
<dbReference type="GO" id="GO:0015031">
    <property type="term" value="P:protein transport"/>
    <property type="evidence" value="ECO:0007669"/>
    <property type="project" value="InterPro"/>
</dbReference>
<dbReference type="Gene3D" id="3.10.420.10">
    <property type="entry name" value="SecB-like"/>
    <property type="match status" value="1"/>
</dbReference>
<comment type="similarity">
    <text evidence="1">Belongs to the SecB family.</text>
</comment>
<dbReference type="STRING" id="1423720.FC67_GL000781"/>
<protein>
    <recommendedName>
        <fullName evidence="4">Preprotein translocase subunit SecB</fullName>
    </recommendedName>
</protein>
<evidence type="ECO:0000313" key="3">
    <source>
        <dbReference type="Proteomes" id="UP000234653"/>
    </source>
</evidence>
<gene>
    <name evidence="2" type="ORF">LA20249_09550</name>
</gene>
<dbReference type="SUPFAM" id="SSF54611">
    <property type="entry name" value="SecB-like"/>
    <property type="match status" value="1"/>
</dbReference>
<dbReference type="InterPro" id="IPR003708">
    <property type="entry name" value="SecB"/>
</dbReference>
<evidence type="ECO:0008006" key="4">
    <source>
        <dbReference type="Google" id="ProtNLM"/>
    </source>
</evidence>
<dbReference type="EMBL" id="CP018867">
    <property type="protein sequence ID" value="AUI72406.1"/>
    <property type="molecule type" value="Genomic_DNA"/>
</dbReference>
<keyword evidence="3" id="KW-1185">Reference proteome</keyword>
<dbReference type="Pfam" id="PF02556">
    <property type="entry name" value="SecB"/>
    <property type="match status" value="1"/>
</dbReference>
<accession>A0A2K9HKJ6</accession>
<dbReference type="AlphaFoldDB" id="A0A2K9HKJ6"/>
<dbReference type="OrthoDB" id="2319969at2"/>
<dbReference type="GO" id="GO:0051262">
    <property type="term" value="P:protein tetramerization"/>
    <property type="evidence" value="ECO:0007669"/>
    <property type="project" value="InterPro"/>
</dbReference>
<evidence type="ECO:0000313" key="2">
    <source>
        <dbReference type="EMBL" id="AUI72406.1"/>
    </source>
</evidence>
<dbReference type="GO" id="GO:0051082">
    <property type="term" value="F:unfolded protein binding"/>
    <property type="evidence" value="ECO:0007669"/>
    <property type="project" value="InterPro"/>
</dbReference>
<name>A0A2K9HKJ6_9LACO</name>